<dbReference type="Pfam" id="PF00403">
    <property type="entry name" value="HMA"/>
    <property type="match status" value="1"/>
</dbReference>
<dbReference type="OrthoDB" id="9813965at2"/>
<sequence>MSKNVKIEGMSCMHCVKHVENALSALEGVEKFKVEVGSAVVEGNVSDEALKNAIEEEGYDVVSIS</sequence>
<gene>
    <name evidence="3" type="ORF">C1I91_07470</name>
</gene>
<evidence type="ECO:0000256" key="1">
    <source>
        <dbReference type="ARBA" id="ARBA00022723"/>
    </source>
</evidence>
<dbReference type="KEGG" id="cmah:C1I91_07470"/>
<evidence type="ECO:0000313" key="4">
    <source>
        <dbReference type="Proteomes" id="UP000286268"/>
    </source>
</evidence>
<dbReference type="InterPro" id="IPR017969">
    <property type="entry name" value="Heavy-metal-associated_CS"/>
</dbReference>
<dbReference type="Gene3D" id="3.30.70.100">
    <property type="match status" value="1"/>
</dbReference>
<dbReference type="PROSITE" id="PS01047">
    <property type="entry name" value="HMA_1"/>
    <property type="match status" value="1"/>
</dbReference>
<dbReference type="InterPro" id="IPR006121">
    <property type="entry name" value="HMA_dom"/>
</dbReference>
<dbReference type="CDD" id="cd00371">
    <property type="entry name" value="HMA"/>
    <property type="match status" value="1"/>
</dbReference>
<dbReference type="RefSeq" id="WP_128212300.1">
    <property type="nucleotide sequence ID" value="NZ_CP025746.1"/>
</dbReference>
<reference evidence="3 4" key="1">
    <citation type="submission" date="2018-01" db="EMBL/GenBank/DDBJ databases">
        <title>Genome Sequencing and Assembly of Anaerobacter polyendosporus strain CT4.</title>
        <authorList>
            <person name="Tachaapaikoon C."/>
            <person name="Sutheeworapong S."/>
            <person name="Jenjaroenpun P."/>
            <person name="Wongsurawat T."/>
            <person name="Nookeaw I."/>
            <person name="Cheawchanlertfa P."/>
            <person name="Kosugi A."/>
            <person name="Cheevadhanarak S."/>
            <person name="Ratanakhanokchai K."/>
        </authorList>
    </citation>
    <scope>NUCLEOTIDE SEQUENCE [LARGE SCALE GENOMIC DNA]</scope>
    <source>
        <strain evidence="3 4">CT4</strain>
    </source>
</reference>
<proteinExistence type="predicted"/>
<dbReference type="EMBL" id="CP025746">
    <property type="protein sequence ID" value="QAA31487.1"/>
    <property type="molecule type" value="Genomic_DNA"/>
</dbReference>
<dbReference type="PROSITE" id="PS50846">
    <property type="entry name" value="HMA_2"/>
    <property type="match status" value="1"/>
</dbReference>
<accession>A0A3R5QSH5</accession>
<organism evidence="3 4">
    <name type="scientific">Clostridium manihotivorum</name>
    <dbReference type="NCBI Taxonomy" id="2320868"/>
    <lineage>
        <taxon>Bacteria</taxon>
        <taxon>Bacillati</taxon>
        <taxon>Bacillota</taxon>
        <taxon>Clostridia</taxon>
        <taxon>Eubacteriales</taxon>
        <taxon>Clostridiaceae</taxon>
        <taxon>Clostridium</taxon>
    </lineage>
</organism>
<dbReference type="InterPro" id="IPR036163">
    <property type="entry name" value="HMA_dom_sf"/>
</dbReference>
<dbReference type="GO" id="GO:0046872">
    <property type="term" value="F:metal ion binding"/>
    <property type="evidence" value="ECO:0007669"/>
    <property type="project" value="UniProtKB-KW"/>
</dbReference>
<dbReference type="Proteomes" id="UP000286268">
    <property type="component" value="Chromosome"/>
</dbReference>
<feature type="domain" description="HMA" evidence="2">
    <location>
        <begin position="1"/>
        <end position="62"/>
    </location>
</feature>
<name>A0A3R5QSH5_9CLOT</name>
<protein>
    <submittedName>
        <fullName evidence="3">Heavy metal-binding protein</fullName>
    </submittedName>
</protein>
<evidence type="ECO:0000259" key="2">
    <source>
        <dbReference type="PROSITE" id="PS50846"/>
    </source>
</evidence>
<dbReference type="AlphaFoldDB" id="A0A3R5QSH5"/>
<dbReference type="SUPFAM" id="SSF55008">
    <property type="entry name" value="HMA, heavy metal-associated domain"/>
    <property type="match status" value="1"/>
</dbReference>
<evidence type="ECO:0000313" key="3">
    <source>
        <dbReference type="EMBL" id="QAA31487.1"/>
    </source>
</evidence>
<keyword evidence="4" id="KW-1185">Reference proteome</keyword>
<keyword evidence="1" id="KW-0479">Metal-binding</keyword>